<evidence type="ECO:0000259" key="3">
    <source>
        <dbReference type="Pfam" id="PF13340"/>
    </source>
</evidence>
<reference evidence="5" key="2">
    <citation type="journal article" date="2015" name="J. Nat. Prod.">
        <title>Complete genome sequence of Streptomyces lividans TK24.</title>
        <authorList>
            <person name="Ruckert C."/>
            <person name="Albersmeier A."/>
            <person name="Busche T."/>
            <person name="Jaenicke S."/>
            <person name="Winkler A."/>
            <person name="Friethjonsson O.H."/>
            <person name="Hreggviethsson G.O."/>
            <person name="Lambert C."/>
            <person name="Badcock D."/>
            <person name="Bernaerts K."/>
            <person name="Anne J."/>
            <person name="Economou A."/>
            <person name="Kalinowski J."/>
        </authorList>
    </citation>
    <scope>NUCLEOTIDE SEQUENCE</scope>
    <source>
        <strain evidence="5">TK24</strain>
    </source>
</reference>
<evidence type="ECO:0000313" key="4">
    <source>
        <dbReference type="EMBL" id="AIJ11044.1"/>
    </source>
</evidence>
<dbReference type="Pfam" id="PF01609">
    <property type="entry name" value="DDE_Tnp_1"/>
    <property type="match status" value="1"/>
</dbReference>
<gene>
    <name evidence="4" type="ORF">SLIV_00060</name>
    <name evidence="5" type="ORF">SLIV_37565</name>
</gene>
<dbReference type="GeneID" id="91389263"/>
<dbReference type="InterPro" id="IPR025161">
    <property type="entry name" value="IS402-like_dom"/>
</dbReference>
<feature type="compositionally biased region" description="Polar residues" evidence="1">
    <location>
        <begin position="280"/>
        <end position="290"/>
    </location>
</feature>
<dbReference type="EMBL" id="CP009124">
    <property type="protein sequence ID" value="AIJ11044.1"/>
    <property type="molecule type" value="Genomic_DNA"/>
</dbReference>
<accession>A0ABM5RDE7</accession>
<dbReference type="Proteomes" id="UP000028682">
    <property type="component" value="Chromosome"/>
</dbReference>
<feature type="domain" description="Insertion element IS402-like" evidence="3">
    <location>
        <begin position="10"/>
        <end position="86"/>
    </location>
</feature>
<reference evidence="6" key="1">
    <citation type="submission" date="2014-08" db="EMBL/GenBank/DDBJ databases">
        <title>Complete genome sequence of Streptomyces lividans TK24.</title>
        <authorList>
            <consortium name="StrepSynth"/>
            <person name="Ruckert C."/>
            <person name="Fridjonson O.H."/>
            <person name="Lambert C."/>
            <person name="van Wezel G.P."/>
            <person name="Bernaerts K."/>
            <person name="Anne J."/>
            <person name="Economou A."/>
            <person name="Kalinowski J."/>
        </authorList>
    </citation>
    <scope>NUCLEOTIDE SEQUENCE [LARGE SCALE GENOMIC DNA]</scope>
    <source>
        <strain evidence="6">TK24</strain>
    </source>
</reference>
<feature type="domain" description="Transposase IS4-like" evidence="2">
    <location>
        <begin position="105"/>
        <end position="258"/>
    </location>
</feature>
<dbReference type="RefSeq" id="WP_003978807.1">
    <property type="nucleotide sequence ID" value="NZ_CP009124.1"/>
</dbReference>
<sequence length="320" mass="35622">MRHRLYPSDMTDAEWALVEPLLPPPACDTARGGRPEKHPRREIVDAIRYVVDTGCKWRALPADFPPWRTVWGFMARWAAVGVIGQLRDALAQRIRRDMGRGPRAVATIIDSQSVKAASTVGKDSRGYDAGKRINGRKRHMVVDTKGLPLMVMVTPADLHDSAVAKEVLFRLRLTHPEITLVWADSAYAGKLVTWAKKHLNLTIKTVSRPKDTSGWVLLPRRWVVERSLAWMMNARRHARDYERLIQHSEALITWAAITVMTKRLTRTGPTGWSKKPKATADSSPQVSTAATAGRPAGSATEEPARAAPLSARQPQPAGRF</sequence>
<evidence type="ECO:0000259" key="2">
    <source>
        <dbReference type="Pfam" id="PF01609"/>
    </source>
</evidence>
<evidence type="ECO:0000313" key="6">
    <source>
        <dbReference type="Proteomes" id="UP000028682"/>
    </source>
</evidence>
<dbReference type="NCBIfam" id="NF033580">
    <property type="entry name" value="transpos_IS5_3"/>
    <property type="match status" value="1"/>
</dbReference>
<reference evidence="5" key="4">
    <citation type="journal article" date="2021" name="Front. Microbiol.">
        <title>Extensive Reannotation of the Genome of the Model Streptomycete Streptomyces lividans TK24 Based on Transcriptome and Proteome Information.</title>
        <authorList>
            <person name="Droste J."/>
            <person name="Ruckert C."/>
            <person name="Kalinowski J."/>
            <person name="Hamed M.B."/>
            <person name="Anne J."/>
            <person name="Simoens K."/>
            <person name="Bernaerts K."/>
            <person name="Economou A."/>
            <person name="Busche T."/>
        </authorList>
    </citation>
    <scope>NUCLEOTIDE SEQUENCE</scope>
    <source>
        <strain evidence="5">TK24</strain>
    </source>
</reference>
<protein>
    <submittedName>
        <fullName evidence="5">Transposase</fullName>
    </submittedName>
</protein>
<reference evidence="5" key="3">
    <citation type="journal article" date="2018" name="MicrobiologyOpen">
        <title>Characterization of Sigma Factor Genes in Streptomyces lividans TK24 Using a Genomic Library-Based Approach for Multiple Gene Deletions.</title>
        <authorList>
            <person name="Rebets Y."/>
            <person name="Tsolis K.C."/>
            <person name="Guethmundsdottir E.E."/>
            <person name="Koepff J."/>
            <person name="Wawiernia B."/>
            <person name="Busche T."/>
            <person name="Bleidt A."/>
            <person name="Horbal L."/>
            <person name="Myronovskyi M."/>
            <person name="Ahmed Y."/>
            <person name="Wiechert W."/>
            <person name="Ruckert C."/>
            <person name="Hamed M.B."/>
            <person name="Bilyk B."/>
            <person name="Anne J."/>
            <person name="Friethjonsson O."/>
            <person name="Kalinowski J."/>
            <person name="Oldiges M."/>
            <person name="Economou A."/>
            <person name="Luzhetskyy A."/>
        </authorList>
    </citation>
    <scope>NUCLEOTIDE SEQUENCE</scope>
    <source>
        <strain evidence="5">TK24</strain>
    </source>
</reference>
<dbReference type="EMBL" id="CP009124">
    <property type="protein sequence ID" value="AIJ18381.1"/>
    <property type="molecule type" value="Genomic_DNA"/>
</dbReference>
<keyword evidence="6" id="KW-1185">Reference proteome</keyword>
<proteinExistence type="predicted"/>
<evidence type="ECO:0000313" key="5">
    <source>
        <dbReference type="EMBL" id="AIJ18381.1"/>
    </source>
</evidence>
<dbReference type="PANTHER" id="PTHR30007:SF0">
    <property type="entry name" value="TRANSPOSASE"/>
    <property type="match status" value="1"/>
</dbReference>
<name>A0ABM5RDE7_STRLI</name>
<dbReference type="PANTHER" id="PTHR30007">
    <property type="entry name" value="PHP DOMAIN PROTEIN"/>
    <property type="match status" value="1"/>
</dbReference>
<evidence type="ECO:0000256" key="1">
    <source>
        <dbReference type="SAM" id="MobiDB-lite"/>
    </source>
</evidence>
<dbReference type="InterPro" id="IPR002559">
    <property type="entry name" value="Transposase_11"/>
</dbReference>
<dbReference type="Pfam" id="PF13340">
    <property type="entry name" value="DUF4096"/>
    <property type="match status" value="1"/>
</dbReference>
<feature type="region of interest" description="Disordered" evidence="1">
    <location>
        <begin position="266"/>
        <end position="320"/>
    </location>
</feature>
<organism evidence="5 6">
    <name type="scientific">Streptomyces lividans TK24</name>
    <dbReference type="NCBI Taxonomy" id="457428"/>
    <lineage>
        <taxon>Bacteria</taxon>
        <taxon>Bacillati</taxon>
        <taxon>Actinomycetota</taxon>
        <taxon>Actinomycetes</taxon>
        <taxon>Kitasatosporales</taxon>
        <taxon>Streptomycetaceae</taxon>
        <taxon>Streptomyces</taxon>
    </lineage>
</organism>